<proteinExistence type="inferred from homology"/>
<evidence type="ECO:0000256" key="3">
    <source>
        <dbReference type="ARBA" id="ARBA00007870"/>
    </source>
</evidence>
<evidence type="ECO:0000259" key="11">
    <source>
        <dbReference type="Pfam" id="PF02558"/>
    </source>
</evidence>
<dbReference type="GO" id="GO:0015940">
    <property type="term" value="P:pantothenate biosynthetic process"/>
    <property type="evidence" value="ECO:0007669"/>
    <property type="project" value="UniProtKB-KW"/>
</dbReference>
<feature type="domain" description="Ketopantoate reductase C-terminal" evidence="12">
    <location>
        <begin position="196"/>
        <end position="316"/>
    </location>
</feature>
<sequence length="343" mass="36878">MKICIYGAGAIGGYMAVMLKRSGVDVSLVARGPHLAAIRERGLKLLIDGRELTAEMPATRNAAELGPQDYVINGLKAHQAWESAEDMAPLLGDHTAVVTMQNGVPWWYFHGLEGPHADLRLQSVDPGDRQWNAIGPERVIGGTVYPATEIAEPGVVRHIYGDAFGLGEPNRRRTARLAKLADAIDASGLRARVYDDIRDDIWLKLWGNLCFNPISALTRATLDVIATDPATRALAKSMMLEAQAIGETFGATFKVGVERRIDGAAKVGAHRTSMLQDVEAGKAIELDALLSAVQEMGRLAKVATPNIDLVLGLTRQMGRSLGLYPTFPEPVSEDAPLAKAANG</sequence>
<dbReference type="SUPFAM" id="SSF48179">
    <property type="entry name" value="6-phosphogluconate dehydrogenase C-terminal domain-like"/>
    <property type="match status" value="1"/>
</dbReference>
<protein>
    <recommendedName>
        <fullName evidence="5">2-dehydropantoate 2-reductase</fullName>
        <ecNumber evidence="4">1.1.1.169</ecNumber>
    </recommendedName>
    <alternativeName>
        <fullName evidence="9">Ketopantoate reductase</fullName>
    </alternativeName>
</protein>
<organism evidence="13 14">
    <name type="scientific">Methylopila turkensis</name>
    <dbReference type="NCBI Taxonomy" id="1437816"/>
    <lineage>
        <taxon>Bacteria</taxon>
        <taxon>Pseudomonadati</taxon>
        <taxon>Pseudomonadota</taxon>
        <taxon>Alphaproteobacteria</taxon>
        <taxon>Hyphomicrobiales</taxon>
        <taxon>Methylopilaceae</taxon>
        <taxon>Methylopila</taxon>
    </lineage>
</organism>
<comment type="caution">
    <text evidence="13">The sequence shown here is derived from an EMBL/GenBank/DDBJ whole genome shotgun (WGS) entry which is preliminary data.</text>
</comment>
<dbReference type="InterPro" id="IPR036291">
    <property type="entry name" value="NAD(P)-bd_dom_sf"/>
</dbReference>
<keyword evidence="14" id="KW-1185">Reference proteome</keyword>
<dbReference type="GO" id="GO:0005737">
    <property type="term" value="C:cytoplasm"/>
    <property type="evidence" value="ECO:0007669"/>
    <property type="project" value="TreeGrafter"/>
</dbReference>
<comment type="catalytic activity">
    <reaction evidence="10">
        <text>(R)-pantoate + NADP(+) = 2-dehydropantoate + NADPH + H(+)</text>
        <dbReference type="Rhea" id="RHEA:16233"/>
        <dbReference type="ChEBI" id="CHEBI:11561"/>
        <dbReference type="ChEBI" id="CHEBI:15378"/>
        <dbReference type="ChEBI" id="CHEBI:15980"/>
        <dbReference type="ChEBI" id="CHEBI:57783"/>
        <dbReference type="ChEBI" id="CHEBI:58349"/>
        <dbReference type="EC" id="1.1.1.169"/>
    </reaction>
</comment>
<dbReference type="Gene3D" id="1.10.1040.10">
    <property type="entry name" value="N-(1-d-carboxylethyl)-l-norvaline Dehydrogenase, domain 2"/>
    <property type="match status" value="1"/>
</dbReference>
<feature type="domain" description="Ketopantoate reductase N-terminal" evidence="11">
    <location>
        <begin position="3"/>
        <end position="159"/>
    </location>
</feature>
<dbReference type="PANTHER" id="PTHR21708:SF45">
    <property type="entry name" value="2-DEHYDROPANTOATE 2-REDUCTASE"/>
    <property type="match status" value="1"/>
</dbReference>
<dbReference type="EC" id="1.1.1.169" evidence="4"/>
<name>A0A9W6JLM9_9HYPH</name>
<dbReference type="InterPro" id="IPR013328">
    <property type="entry name" value="6PGD_dom2"/>
</dbReference>
<dbReference type="Pfam" id="PF02558">
    <property type="entry name" value="ApbA"/>
    <property type="match status" value="1"/>
</dbReference>
<reference evidence="13" key="1">
    <citation type="journal article" date="2014" name="Int. J. Syst. Evol. Microbiol.">
        <title>Complete genome sequence of Corynebacterium casei LMG S-19264T (=DSM 44701T), isolated from a smear-ripened cheese.</title>
        <authorList>
            <consortium name="US DOE Joint Genome Institute (JGI-PGF)"/>
            <person name="Walter F."/>
            <person name="Albersmeier A."/>
            <person name="Kalinowski J."/>
            <person name="Ruckert C."/>
        </authorList>
    </citation>
    <scope>NUCLEOTIDE SEQUENCE</scope>
    <source>
        <strain evidence="13">VKM B-2748</strain>
    </source>
</reference>
<gene>
    <name evidence="13" type="ORF">GCM10008174_11980</name>
</gene>
<accession>A0A9W6JLM9</accession>
<dbReference type="AlphaFoldDB" id="A0A9W6JLM9"/>
<evidence type="ECO:0000256" key="2">
    <source>
        <dbReference type="ARBA" id="ARBA00004994"/>
    </source>
</evidence>
<dbReference type="EMBL" id="BSFL01000001">
    <property type="protein sequence ID" value="GLK79457.1"/>
    <property type="molecule type" value="Genomic_DNA"/>
</dbReference>
<dbReference type="InterPro" id="IPR013332">
    <property type="entry name" value="KPR_N"/>
</dbReference>
<dbReference type="Gene3D" id="3.40.50.720">
    <property type="entry name" value="NAD(P)-binding Rossmann-like Domain"/>
    <property type="match status" value="1"/>
</dbReference>
<evidence type="ECO:0000256" key="1">
    <source>
        <dbReference type="ARBA" id="ARBA00002919"/>
    </source>
</evidence>
<evidence type="ECO:0000256" key="5">
    <source>
        <dbReference type="ARBA" id="ARBA00019465"/>
    </source>
</evidence>
<comment type="function">
    <text evidence="1">Catalyzes the NADPH-dependent reduction of ketopantoate into pantoic acid.</text>
</comment>
<keyword evidence="6" id="KW-0566">Pantothenate biosynthesis</keyword>
<dbReference type="InterPro" id="IPR008927">
    <property type="entry name" value="6-PGluconate_DH-like_C_sf"/>
</dbReference>
<dbReference type="InterPro" id="IPR051402">
    <property type="entry name" value="KPR-Related"/>
</dbReference>
<evidence type="ECO:0000259" key="12">
    <source>
        <dbReference type="Pfam" id="PF08546"/>
    </source>
</evidence>
<evidence type="ECO:0000256" key="6">
    <source>
        <dbReference type="ARBA" id="ARBA00022655"/>
    </source>
</evidence>
<comment type="pathway">
    <text evidence="2">Cofactor biosynthesis; (R)-pantothenate biosynthesis; (R)-pantoate from 3-methyl-2-oxobutanoate: step 2/2.</text>
</comment>
<dbReference type="FunFam" id="1.10.1040.10:FF:000017">
    <property type="entry name" value="2-dehydropantoate 2-reductase"/>
    <property type="match status" value="1"/>
</dbReference>
<dbReference type="NCBIfam" id="NF005089">
    <property type="entry name" value="PRK06522.1-4"/>
    <property type="match status" value="1"/>
</dbReference>
<dbReference type="SUPFAM" id="SSF51735">
    <property type="entry name" value="NAD(P)-binding Rossmann-fold domains"/>
    <property type="match status" value="1"/>
</dbReference>
<keyword evidence="8" id="KW-0560">Oxidoreductase</keyword>
<evidence type="ECO:0000256" key="10">
    <source>
        <dbReference type="ARBA" id="ARBA00048793"/>
    </source>
</evidence>
<dbReference type="RefSeq" id="WP_271199913.1">
    <property type="nucleotide sequence ID" value="NZ_BSFL01000001.1"/>
</dbReference>
<dbReference type="Proteomes" id="UP001143309">
    <property type="component" value="Unassembled WGS sequence"/>
</dbReference>
<evidence type="ECO:0000256" key="7">
    <source>
        <dbReference type="ARBA" id="ARBA00022857"/>
    </source>
</evidence>
<evidence type="ECO:0000256" key="4">
    <source>
        <dbReference type="ARBA" id="ARBA00013014"/>
    </source>
</evidence>
<dbReference type="FunFam" id="3.40.50.720:FF:000307">
    <property type="entry name" value="2-dehydropantoate 2-reductase"/>
    <property type="match status" value="1"/>
</dbReference>
<keyword evidence="7" id="KW-0521">NADP</keyword>
<evidence type="ECO:0000313" key="13">
    <source>
        <dbReference type="EMBL" id="GLK79457.1"/>
    </source>
</evidence>
<reference evidence="13" key="2">
    <citation type="submission" date="2023-01" db="EMBL/GenBank/DDBJ databases">
        <authorList>
            <person name="Sun Q."/>
            <person name="Evtushenko L."/>
        </authorList>
    </citation>
    <scope>NUCLEOTIDE SEQUENCE</scope>
    <source>
        <strain evidence="13">VKM B-2748</strain>
    </source>
</reference>
<comment type="similarity">
    <text evidence="3">Belongs to the ketopantoate reductase family.</text>
</comment>
<evidence type="ECO:0000256" key="8">
    <source>
        <dbReference type="ARBA" id="ARBA00023002"/>
    </source>
</evidence>
<dbReference type="PANTHER" id="PTHR21708">
    <property type="entry name" value="PROBABLE 2-DEHYDROPANTOATE 2-REDUCTASE"/>
    <property type="match status" value="1"/>
</dbReference>
<dbReference type="InterPro" id="IPR013752">
    <property type="entry name" value="KPA_reductase"/>
</dbReference>
<dbReference type="Pfam" id="PF08546">
    <property type="entry name" value="ApbA_C"/>
    <property type="match status" value="1"/>
</dbReference>
<evidence type="ECO:0000313" key="14">
    <source>
        <dbReference type="Proteomes" id="UP001143309"/>
    </source>
</evidence>
<evidence type="ECO:0000256" key="9">
    <source>
        <dbReference type="ARBA" id="ARBA00032024"/>
    </source>
</evidence>
<dbReference type="GO" id="GO:0008677">
    <property type="term" value="F:2-dehydropantoate 2-reductase activity"/>
    <property type="evidence" value="ECO:0007669"/>
    <property type="project" value="UniProtKB-EC"/>
</dbReference>